<sequence length="96" mass="10038">MNRPFLAEPEWLGLVDVTFLPLALASRTHGVGLSLRPRREAGQSPGQARGSESAEKRGPCAGELLGDPGTTLISANGTTRISPTCLGGLSEAARRQ</sequence>
<protein>
    <submittedName>
        <fullName evidence="2">Uncharacterized protein</fullName>
    </submittedName>
</protein>
<gene>
    <name evidence="2" type="ORF">MRATA1EN1_LOCUS20844</name>
</gene>
<dbReference type="Proteomes" id="UP001176941">
    <property type="component" value="Chromosome 31"/>
</dbReference>
<organism evidence="2 3">
    <name type="scientific">Rangifer tarandus platyrhynchus</name>
    <name type="common">Svalbard reindeer</name>
    <dbReference type="NCBI Taxonomy" id="3082113"/>
    <lineage>
        <taxon>Eukaryota</taxon>
        <taxon>Metazoa</taxon>
        <taxon>Chordata</taxon>
        <taxon>Craniata</taxon>
        <taxon>Vertebrata</taxon>
        <taxon>Euteleostomi</taxon>
        <taxon>Mammalia</taxon>
        <taxon>Eutheria</taxon>
        <taxon>Laurasiatheria</taxon>
        <taxon>Artiodactyla</taxon>
        <taxon>Ruminantia</taxon>
        <taxon>Pecora</taxon>
        <taxon>Cervidae</taxon>
        <taxon>Odocoileinae</taxon>
        <taxon>Rangifer</taxon>
    </lineage>
</organism>
<evidence type="ECO:0000256" key="1">
    <source>
        <dbReference type="SAM" id="MobiDB-lite"/>
    </source>
</evidence>
<feature type="region of interest" description="Disordered" evidence="1">
    <location>
        <begin position="31"/>
        <end position="96"/>
    </location>
</feature>
<dbReference type="EMBL" id="OX459967">
    <property type="protein sequence ID" value="CAI9171882.1"/>
    <property type="molecule type" value="Genomic_DNA"/>
</dbReference>
<proteinExistence type="predicted"/>
<keyword evidence="3" id="KW-1185">Reference proteome</keyword>
<name>A0ABN8ZGF8_RANTA</name>
<evidence type="ECO:0000313" key="2">
    <source>
        <dbReference type="EMBL" id="CAI9171882.1"/>
    </source>
</evidence>
<feature type="compositionally biased region" description="Polar residues" evidence="1">
    <location>
        <begin position="71"/>
        <end position="82"/>
    </location>
</feature>
<accession>A0ABN8ZGF8</accession>
<reference evidence="2" key="1">
    <citation type="submission" date="2023-04" db="EMBL/GenBank/DDBJ databases">
        <authorList>
            <consortium name="ELIXIR-Norway"/>
        </authorList>
    </citation>
    <scope>NUCLEOTIDE SEQUENCE [LARGE SCALE GENOMIC DNA]</scope>
</reference>
<evidence type="ECO:0000313" key="3">
    <source>
        <dbReference type="Proteomes" id="UP001176941"/>
    </source>
</evidence>